<feature type="transmembrane region" description="Helical" evidence="8">
    <location>
        <begin position="61"/>
        <end position="80"/>
    </location>
</feature>
<feature type="transmembrane region" description="Helical" evidence="8">
    <location>
        <begin position="213"/>
        <end position="233"/>
    </location>
</feature>
<dbReference type="PROSITE" id="PS50850">
    <property type="entry name" value="MFS"/>
    <property type="match status" value="1"/>
</dbReference>
<keyword evidence="11" id="KW-1185">Reference proteome</keyword>
<evidence type="ECO:0000256" key="3">
    <source>
        <dbReference type="ARBA" id="ARBA00022475"/>
    </source>
</evidence>
<dbReference type="EMBL" id="LNTU01000037">
    <property type="protein sequence ID" value="KXF75913.1"/>
    <property type="molecule type" value="Genomic_DNA"/>
</dbReference>
<dbReference type="Gene3D" id="1.20.1720.10">
    <property type="entry name" value="Multidrug resistance protein D"/>
    <property type="match status" value="1"/>
</dbReference>
<keyword evidence="4 8" id="KW-0812">Transmembrane</keyword>
<dbReference type="Proteomes" id="UP000070107">
    <property type="component" value="Unassembled WGS sequence"/>
</dbReference>
<protein>
    <submittedName>
        <fullName evidence="10">MFS transporter</fullName>
    </submittedName>
</protein>
<evidence type="ECO:0000256" key="7">
    <source>
        <dbReference type="SAM" id="MobiDB-lite"/>
    </source>
</evidence>
<evidence type="ECO:0000256" key="2">
    <source>
        <dbReference type="ARBA" id="ARBA00022448"/>
    </source>
</evidence>
<dbReference type="STRING" id="1494590.ATN84_18340"/>
<feature type="compositionally biased region" description="Basic and acidic residues" evidence="7">
    <location>
        <begin position="474"/>
        <end position="486"/>
    </location>
</feature>
<dbReference type="InterPro" id="IPR011701">
    <property type="entry name" value="MFS"/>
</dbReference>
<dbReference type="OrthoDB" id="9807274at2"/>
<dbReference type="PANTHER" id="PTHR42718:SF46">
    <property type="entry name" value="BLR6921 PROTEIN"/>
    <property type="match status" value="1"/>
</dbReference>
<evidence type="ECO:0000313" key="11">
    <source>
        <dbReference type="Proteomes" id="UP000070107"/>
    </source>
</evidence>
<dbReference type="RefSeq" id="WP_068884284.1">
    <property type="nucleotide sequence ID" value="NZ_LNTU01000037.1"/>
</dbReference>
<feature type="transmembrane region" description="Helical" evidence="8">
    <location>
        <begin position="447"/>
        <end position="466"/>
    </location>
</feature>
<dbReference type="InterPro" id="IPR036259">
    <property type="entry name" value="MFS_trans_sf"/>
</dbReference>
<feature type="region of interest" description="Disordered" evidence="7">
    <location>
        <begin position="474"/>
        <end position="493"/>
    </location>
</feature>
<dbReference type="SUPFAM" id="SSF103473">
    <property type="entry name" value="MFS general substrate transporter"/>
    <property type="match status" value="1"/>
</dbReference>
<dbReference type="PANTHER" id="PTHR42718">
    <property type="entry name" value="MAJOR FACILITATOR SUPERFAMILY MULTIDRUG TRANSPORTER MFSC"/>
    <property type="match status" value="1"/>
</dbReference>
<feature type="transmembrane region" description="Helical" evidence="8">
    <location>
        <begin position="121"/>
        <end position="138"/>
    </location>
</feature>
<reference evidence="10 11" key="1">
    <citation type="submission" date="2015-11" db="EMBL/GenBank/DDBJ databases">
        <title>Draft genome sequence of Paramesorhizobium deserti A-3-E, a strain highly resistant to diverse beta-lactam antibiotics.</title>
        <authorList>
            <person name="Lv R."/>
            <person name="Yang X."/>
            <person name="Fang N."/>
            <person name="Guo J."/>
            <person name="Luo X."/>
            <person name="Peng F."/>
            <person name="Yang R."/>
            <person name="Cui Y."/>
            <person name="Fang C."/>
            <person name="Song Y."/>
        </authorList>
    </citation>
    <scope>NUCLEOTIDE SEQUENCE [LARGE SCALE GENOMIC DNA]</scope>
    <source>
        <strain evidence="10 11">A-3-E</strain>
    </source>
</reference>
<evidence type="ECO:0000256" key="8">
    <source>
        <dbReference type="SAM" id="Phobius"/>
    </source>
</evidence>
<feature type="transmembrane region" description="Helical" evidence="8">
    <location>
        <begin position="92"/>
        <end position="115"/>
    </location>
</feature>
<dbReference type="GO" id="GO:0022857">
    <property type="term" value="F:transmembrane transporter activity"/>
    <property type="evidence" value="ECO:0007669"/>
    <property type="project" value="InterPro"/>
</dbReference>
<proteinExistence type="predicted"/>
<feature type="transmembrane region" description="Helical" evidence="8">
    <location>
        <begin position="311"/>
        <end position="332"/>
    </location>
</feature>
<feature type="transmembrane region" description="Helical" evidence="8">
    <location>
        <begin position="150"/>
        <end position="168"/>
    </location>
</feature>
<keyword evidence="3" id="KW-1003">Cell membrane</keyword>
<feature type="domain" description="Major facilitator superfamily (MFS) profile" evidence="9">
    <location>
        <begin position="27"/>
        <end position="471"/>
    </location>
</feature>
<evidence type="ECO:0000256" key="6">
    <source>
        <dbReference type="ARBA" id="ARBA00023136"/>
    </source>
</evidence>
<keyword evidence="5 8" id="KW-1133">Transmembrane helix</keyword>
<evidence type="ECO:0000313" key="10">
    <source>
        <dbReference type="EMBL" id="KXF75913.1"/>
    </source>
</evidence>
<comment type="subcellular location">
    <subcellularLocation>
        <location evidence="1">Cell membrane</location>
        <topology evidence="1">Multi-pass membrane protein</topology>
    </subcellularLocation>
</comment>
<keyword evidence="6 8" id="KW-0472">Membrane</keyword>
<dbReference type="Pfam" id="PF07690">
    <property type="entry name" value="MFS_1"/>
    <property type="match status" value="1"/>
</dbReference>
<dbReference type="GO" id="GO:0005886">
    <property type="term" value="C:plasma membrane"/>
    <property type="evidence" value="ECO:0007669"/>
    <property type="project" value="UniProtKB-SubCell"/>
</dbReference>
<feature type="transmembrane region" description="Helical" evidence="8">
    <location>
        <begin position="344"/>
        <end position="364"/>
    </location>
</feature>
<accession>A0A135HRZ0</accession>
<dbReference type="PRINTS" id="PR01036">
    <property type="entry name" value="TCRTETB"/>
</dbReference>
<organism evidence="10 11">
    <name type="scientific">Paramesorhizobium deserti</name>
    <dbReference type="NCBI Taxonomy" id="1494590"/>
    <lineage>
        <taxon>Bacteria</taxon>
        <taxon>Pseudomonadati</taxon>
        <taxon>Pseudomonadota</taxon>
        <taxon>Alphaproteobacteria</taxon>
        <taxon>Hyphomicrobiales</taxon>
        <taxon>Phyllobacteriaceae</taxon>
        <taxon>Paramesorhizobium</taxon>
    </lineage>
</organism>
<dbReference type="Gene3D" id="1.20.1250.20">
    <property type="entry name" value="MFS general substrate transporter like domains"/>
    <property type="match status" value="1"/>
</dbReference>
<feature type="transmembrane region" description="Helical" evidence="8">
    <location>
        <begin position="180"/>
        <end position="201"/>
    </location>
</feature>
<dbReference type="AlphaFoldDB" id="A0A135HRZ0"/>
<keyword evidence="2" id="KW-0813">Transport</keyword>
<feature type="transmembrane region" description="Helical" evidence="8">
    <location>
        <begin position="370"/>
        <end position="393"/>
    </location>
</feature>
<comment type="caution">
    <text evidence="10">The sequence shown here is derived from an EMBL/GenBank/DDBJ whole genome shotgun (WGS) entry which is preliminary data.</text>
</comment>
<evidence type="ECO:0000256" key="4">
    <source>
        <dbReference type="ARBA" id="ARBA00022692"/>
    </source>
</evidence>
<name>A0A135HRZ0_9HYPH</name>
<feature type="transmembrane region" description="Helical" evidence="8">
    <location>
        <begin position="25"/>
        <end position="49"/>
    </location>
</feature>
<feature type="transmembrane region" description="Helical" evidence="8">
    <location>
        <begin position="239"/>
        <end position="257"/>
    </location>
</feature>
<feature type="transmembrane region" description="Helical" evidence="8">
    <location>
        <begin position="414"/>
        <end position="435"/>
    </location>
</feature>
<evidence type="ECO:0000256" key="5">
    <source>
        <dbReference type="ARBA" id="ARBA00022989"/>
    </source>
</evidence>
<gene>
    <name evidence="10" type="ORF">ATN84_18340</name>
</gene>
<feature type="transmembrane region" description="Helical" evidence="8">
    <location>
        <begin position="277"/>
        <end position="299"/>
    </location>
</feature>
<evidence type="ECO:0000256" key="1">
    <source>
        <dbReference type="ARBA" id="ARBA00004651"/>
    </source>
</evidence>
<dbReference type="InterPro" id="IPR020846">
    <property type="entry name" value="MFS_dom"/>
</dbReference>
<evidence type="ECO:0000259" key="9">
    <source>
        <dbReference type="PROSITE" id="PS50850"/>
    </source>
</evidence>
<sequence length="493" mass="50803">MSTQEPTIVASQKAGWGELLDGRNAVYTIVLAGGVTLHAVNIFIVTTILPSVVGDIGGLEYYAWATTLFVIASILGAALSSRLLDRVGAGRAYAAATALFVAGALICATAPAFPLLLAGRFVQGLGGGLLLALAYAVVRLVYPETLWSRAIGLISAMWGVSTLIGPAAGGVFAELNIWRAAFWSLVPFSVVFGTVAIAVLPRESRDVAEPSPLPLPQLALLTASVVTVSAGSISANPLWNGAGLVIATLLAVLLIRVERGARTRLLPKGTLDTDGRLVALFATIALLVTGMQTEIFIPYFLQVLHGQSPLIAGYLAALMAMGWTLGSMLSAGRSDEAGIRAIRTGPIFVLAGLVVLLLSVPAPGSVGWQLTPICVGLLLAGLGIGIAWPHLVTNVFKETPMSEQGLAASSITTVQLYATAFGAAIAGLVANLGGISDPGGADGAASAALLLFGASLVAPALGLISVRRFAERRNQDTDGQELEPRQASRISTI</sequence>